<comment type="caution">
    <text evidence="1">The sequence shown here is derived from an EMBL/GenBank/DDBJ whole genome shotgun (WGS) entry which is preliminary data.</text>
</comment>
<sequence length="138" mass="14995">MMTLRRNHTAKVIAASPLYTENDCNLLDRDSSFGHTRVPASHRTLSLLPKLFSTHPHFTRAFSSHAPFCLSVGCSFGRSHSDFSTLLLSSSLQHFDLPTQAHVCESTATAQTTLAARGTVNNVAFVGRPRPSPVSSLS</sequence>
<proteinExistence type="predicted"/>
<evidence type="ECO:0000313" key="1">
    <source>
        <dbReference type="EMBL" id="MPC40742.1"/>
    </source>
</evidence>
<accession>A0A5B7F2I1</accession>
<protein>
    <submittedName>
        <fullName evidence="1">Uncharacterized protein</fullName>
    </submittedName>
</protein>
<reference evidence="1 2" key="1">
    <citation type="submission" date="2019-05" db="EMBL/GenBank/DDBJ databases">
        <title>Another draft genome of Portunus trituberculatus and its Hox gene families provides insights of decapod evolution.</title>
        <authorList>
            <person name="Jeong J.-H."/>
            <person name="Song I."/>
            <person name="Kim S."/>
            <person name="Choi T."/>
            <person name="Kim D."/>
            <person name="Ryu S."/>
            <person name="Kim W."/>
        </authorList>
    </citation>
    <scope>NUCLEOTIDE SEQUENCE [LARGE SCALE GENOMIC DNA]</scope>
    <source>
        <tissue evidence="1">Muscle</tissue>
    </source>
</reference>
<name>A0A5B7F2I1_PORTR</name>
<dbReference type="EMBL" id="VSRR010004798">
    <property type="protein sequence ID" value="MPC40742.1"/>
    <property type="molecule type" value="Genomic_DNA"/>
</dbReference>
<dbReference type="AlphaFoldDB" id="A0A5B7F2I1"/>
<dbReference type="Proteomes" id="UP000324222">
    <property type="component" value="Unassembled WGS sequence"/>
</dbReference>
<organism evidence="1 2">
    <name type="scientific">Portunus trituberculatus</name>
    <name type="common">Swimming crab</name>
    <name type="synonym">Neptunus trituberculatus</name>
    <dbReference type="NCBI Taxonomy" id="210409"/>
    <lineage>
        <taxon>Eukaryota</taxon>
        <taxon>Metazoa</taxon>
        <taxon>Ecdysozoa</taxon>
        <taxon>Arthropoda</taxon>
        <taxon>Crustacea</taxon>
        <taxon>Multicrustacea</taxon>
        <taxon>Malacostraca</taxon>
        <taxon>Eumalacostraca</taxon>
        <taxon>Eucarida</taxon>
        <taxon>Decapoda</taxon>
        <taxon>Pleocyemata</taxon>
        <taxon>Brachyura</taxon>
        <taxon>Eubrachyura</taxon>
        <taxon>Portunoidea</taxon>
        <taxon>Portunidae</taxon>
        <taxon>Portuninae</taxon>
        <taxon>Portunus</taxon>
    </lineage>
</organism>
<evidence type="ECO:0000313" key="2">
    <source>
        <dbReference type="Proteomes" id="UP000324222"/>
    </source>
</evidence>
<gene>
    <name evidence="1" type="ORF">E2C01_034308</name>
</gene>
<keyword evidence="2" id="KW-1185">Reference proteome</keyword>